<evidence type="ECO:0000313" key="2">
    <source>
        <dbReference type="EMBL" id="KPV71640.1"/>
    </source>
</evidence>
<name>A0A0P9EWY5_RHOGW</name>
<evidence type="ECO:0000256" key="1">
    <source>
        <dbReference type="SAM" id="MobiDB-lite"/>
    </source>
</evidence>
<feature type="compositionally biased region" description="Acidic residues" evidence="1">
    <location>
        <begin position="811"/>
        <end position="824"/>
    </location>
</feature>
<feature type="region of interest" description="Disordered" evidence="1">
    <location>
        <begin position="1010"/>
        <end position="1032"/>
    </location>
</feature>
<reference evidence="2 3" key="1">
    <citation type="journal article" date="2015" name="Front. Microbiol.">
        <title>Genome sequence of the plant growth promoting endophytic yeast Rhodotorula graminis WP1.</title>
        <authorList>
            <person name="Firrincieli A."/>
            <person name="Otillar R."/>
            <person name="Salamov A."/>
            <person name="Schmutz J."/>
            <person name="Khan Z."/>
            <person name="Redman R.S."/>
            <person name="Fleck N.D."/>
            <person name="Lindquist E."/>
            <person name="Grigoriev I.V."/>
            <person name="Doty S.L."/>
        </authorList>
    </citation>
    <scope>NUCLEOTIDE SEQUENCE [LARGE SCALE GENOMIC DNA]</scope>
    <source>
        <strain evidence="2 3">WP1</strain>
    </source>
</reference>
<feature type="region of interest" description="Disordered" evidence="1">
    <location>
        <begin position="254"/>
        <end position="273"/>
    </location>
</feature>
<feature type="compositionally biased region" description="Basic and acidic residues" evidence="1">
    <location>
        <begin position="825"/>
        <end position="837"/>
    </location>
</feature>
<dbReference type="AlphaFoldDB" id="A0A0P9EWY5"/>
<protein>
    <submittedName>
        <fullName evidence="2">Uncharacterized protein</fullName>
    </submittedName>
</protein>
<feature type="compositionally biased region" description="Pro residues" evidence="1">
    <location>
        <begin position="710"/>
        <end position="719"/>
    </location>
</feature>
<gene>
    <name evidence="2" type="ORF">RHOBADRAFT_56478</name>
</gene>
<feature type="compositionally biased region" description="Low complexity" evidence="1">
    <location>
        <begin position="79"/>
        <end position="129"/>
    </location>
</feature>
<organism evidence="2 3">
    <name type="scientific">Rhodotorula graminis (strain WP1)</name>
    <dbReference type="NCBI Taxonomy" id="578459"/>
    <lineage>
        <taxon>Eukaryota</taxon>
        <taxon>Fungi</taxon>
        <taxon>Dikarya</taxon>
        <taxon>Basidiomycota</taxon>
        <taxon>Pucciniomycotina</taxon>
        <taxon>Microbotryomycetes</taxon>
        <taxon>Sporidiobolales</taxon>
        <taxon>Sporidiobolaceae</taxon>
        <taxon>Rhodotorula</taxon>
    </lineage>
</organism>
<feature type="compositionally biased region" description="Low complexity" evidence="1">
    <location>
        <begin position="9"/>
        <end position="38"/>
    </location>
</feature>
<dbReference type="OrthoDB" id="1734943at2759"/>
<proteinExistence type="predicted"/>
<dbReference type="OMA" id="PRIEERC"/>
<dbReference type="RefSeq" id="XP_018267689.1">
    <property type="nucleotide sequence ID" value="XM_018418366.1"/>
</dbReference>
<feature type="region of interest" description="Disordered" evidence="1">
    <location>
        <begin position="1"/>
        <end position="176"/>
    </location>
</feature>
<feature type="compositionally biased region" description="Low complexity" evidence="1">
    <location>
        <begin position="152"/>
        <end position="163"/>
    </location>
</feature>
<dbReference type="EMBL" id="KQ474092">
    <property type="protein sequence ID" value="KPV71640.1"/>
    <property type="molecule type" value="Genomic_DNA"/>
</dbReference>
<dbReference type="GeneID" id="28978813"/>
<keyword evidence="3" id="KW-1185">Reference proteome</keyword>
<feature type="region of interest" description="Disordered" evidence="1">
    <location>
        <begin position="704"/>
        <end position="734"/>
    </location>
</feature>
<feature type="region of interest" description="Disordered" evidence="1">
    <location>
        <begin position="807"/>
        <end position="837"/>
    </location>
</feature>
<sequence length="1052" mass="105341">MLSLKTKTLSLPHLSLSRNSSPSRSHPSTPSTAPVSPVLVDRSTSTSPKHYAADSQHAEPAPAPAPAQQKPSRRSSIGASLSALTSRSSSPAAGAPAPAPSTAPLKSPSLPSNLALTPAAAPASASAPGSPGGARPHRSSSDDKSALRPQRSGRSTSTATSSSKKQRSKSSDRVVEVAQLAAASSASSMGPPAPAPAAAAAAKAKKPGLMASFGRGRGLALGSSQSQPGTSRATATAVRAISLGPDVALGGGGGAFGGAQPSRSPVLGATPLAHSGAATPVTALGGAHGHAHALGQHANVSAKGQNVQLHQLAESYVGKVGLRLGEAVNKVFLPVPTGPGGIVDKAADKAEGPFGGHAVVCKGRAAPRLARAKEVGELITAELQAASHDTYLLRTLLRSSVLKALSLFLTRLSALLLVASPTDPALAPALFAAPRTVKDADSLSIPLRFNLQIVRCAYEVKHALRLVAEPGAGFPHFVDETLKPWRVKLAELINRVMGPFVQSARLAVADVCARARTEGAVGSSGELPAAAAAAAAAAASSSLGLHGVAHPVPPPLKTSATSQLRSLSLGRTAPQHLAVPTPVTGSSGVLSSSAAAAAAAAATAGPPWLRDLSAQLDAVVRVVTRLEGGSDADKWVVSVATAASWKGMLHLSARAIGMVGGSAAAASAGADALEKGQGAPGAGEKAATTAATQLPVRRGLLGGVGIKKTPSPPQSPPLPAVELGGPRASGAAGSSAAAARAPSAADIAFVRLLSDLELLEARLKAFLVAGLSTPATVLAPSTTAAAAPSACPAASRGTGCGLCRTGRTFDDESSDSSSDDDDGDRDGGARRPDPSRESRLALSAMREAMQALSAMVVVVRASKDLGVLCRAIEGPRHMAGAGPAAAASSDAQAPLTPSALFALQSAPSAPTAAPSPSVGNGPAAPLSPQCPTLLSALVTLPPIILLHLIAARLSPSPSTSSSALRLPHELWALRGGWDEYASELRGFAAAEEWELEVAAEFAAEAERVLALRDEQDKERGGATRGGDDEREREALEALRAAARRTAGAPQGA</sequence>
<accession>A0A0P9EWY5</accession>
<feature type="compositionally biased region" description="Low complexity" evidence="1">
    <location>
        <begin position="724"/>
        <end position="734"/>
    </location>
</feature>
<dbReference type="Proteomes" id="UP000053890">
    <property type="component" value="Unassembled WGS sequence"/>
</dbReference>
<dbReference type="STRING" id="578459.A0A0P9EWY5"/>
<evidence type="ECO:0000313" key="3">
    <source>
        <dbReference type="Proteomes" id="UP000053890"/>
    </source>
</evidence>